<dbReference type="EMBL" id="FNTH01000001">
    <property type="protein sequence ID" value="SEE11612.1"/>
    <property type="molecule type" value="Genomic_DNA"/>
</dbReference>
<proteinExistence type="predicted"/>
<dbReference type="Proteomes" id="UP000198992">
    <property type="component" value="Unassembled WGS sequence"/>
</dbReference>
<evidence type="ECO:0000313" key="2">
    <source>
        <dbReference type="Proteomes" id="UP000198992"/>
    </source>
</evidence>
<organism evidence="1 2">
    <name type="scientific">Bradyrhizobium erythrophlei</name>
    <dbReference type="NCBI Taxonomy" id="1437360"/>
    <lineage>
        <taxon>Bacteria</taxon>
        <taxon>Pseudomonadati</taxon>
        <taxon>Pseudomonadota</taxon>
        <taxon>Alphaproteobacteria</taxon>
        <taxon>Hyphomicrobiales</taxon>
        <taxon>Nitrobacteraceae</taxon>
        <taxon>Bradyrhizobium</taxon>
    </lineage>
</organism>
<sequence>MKECRVILAGNALDDEPAASVFSAQSGSCHRTIGKCYGRCHRKTEWVVQAYAFPALWQIDHFSDIAICEALMMTEFYVIETVAFLTV</sequence>
<accession>A0A1H5G797</accession>
<dbReference type="AlphaFoldDB" id="A0A1H5G797"/>
<name>A0A1H5G797_9BRAD</name>
<reference evidence="1 2" key="1">
    <citation type="submission" date="2016-10" db="EMBL/GenBank/DDBJ databases">
        <authorList>
            <person name="de Groot N.N."/>
        </authorList>
    </citation>
    <scope>NUCLEOTIDE SEQUENCE [LARGE SCALE GENOMIC DNA]</scope>
    <source>
        <strain evidence="1 2">MT12</strain>
    </source>
</reference>
<evidence type="ECO:0000313" key="1">
    <source>
        <dbReference type="EMBL" id="SEE11612.1"/>
    </source>
</evidence>
<protein>
    <submittedName>
        <fullName evidence="1">Uncharacterized protein</fullName>
    </submittedName>
</protein>
<gene>
    <name evidence="1" type="ORF">SAMN05444164_6964</name>
</gene>